<accession>A0A9D1LKS0</accession>
<evidence type="ECO:0000313" key="1">
    <source>
        <dbReference type="EMBL" id="HIU43434.1"/>
    </source>
</evidence>
<dbReference type="EMBL" id="DVMR01000035">
    <property type="protein sequence ID" value="HIU43434.1"/>
    <property type="molecule type" value="Genomic_DNA"/>
</dbReference>
<gene>
    <name evidence="1" type="ORF">IAB67_03970</name>
</gene>
<reference evidence="1" key="1">
    <citation type="submission" date="2020-10" db="EMBL/GenBank/DDBJ databases">
        <authorList>
            <person name="Gilroy R."/>
        </authorList>
    </citation>
    <scope>NUCLEOTIDE SEQUENCE</scope>
    <source>
        <strain evidence="1">CHK191-8634</strain>
    </source>
</reference>
<reference evidence="1" key="2">
    <citation type="journal article" date="2021" name="PeerJ">
        <title>Extensive microbial diversity within the chicken gut microbiome revealed by metagenomics and culture.</title>
        <authorList>
            <person name="Gilroy R."/>
            <person name="Ravi A."/>
            <person name="Getino M."/>
            <person name="Pursley I."/>
            <person name="Horton D.L."/>
            <person name="Alikhan N.F."/>
            <person name="Baker D."/>
            <person name="Gharbi K."/>
            <person name="Hall N."/>
            <person name="Watson M."/>
            <person name="Adriaenssens E.M."/>
            <person name="Foster-Nyarko E."/>
            <person name="Jarju S."/>
            <person name="Secka A."/>
            <person name="Antonio M."/>
            <person name="Oren A."/>
            <person name="Chaudhuri R.R."/>
            <person name="La Ragione R."/>
            <person name="Hildebrand F."/>
            <person name="Pallen M.J."/>
        </authorList>
    </citation>
    <scope>NUCLEOTIDE SEQUENCE</scope>
    <source>
        <strain evidence="1">CHK191-8634</strain>
    </source>
</reference>
<sequence>MHYPIDEQEFLAEMRRQGPVNALAEEVISHMLPVINLSYECGRKGAKSLDGLPETGSGELQTLFIRWCDRAYHAGVLERMRRYIDRTGFKNRDYSLVLTEVYALGELGAVEAACLAFDYGQAKGVRAARKAAKPRQAVGFAGPADAQSVCQSALADLRNSRRISTY</sequence>
<comment type="caution">
    <text evidence="1">The sequence shown here is derived from an EMBL/GenBank/DDBJ whole genome shotgun (WGS) entry which is preliminary data.</text>
</comment>
<organism evidence="1 2">
    <name type="scientific">Candidatus Ventrousia excrementavium</name>
    <dbReference type="NCBI Taxonomy" id="2840961"/>
    <lineage>
        <taxon>Bacteria</taxon>
        <taxon>Bacillati</taxon>
        <taxon>Bacillota</taxon>
        <taxon>Clostridia</taxon>
        <taxon>Eubacteriales</taxon>
        <taxon>Clostridiaceae</taxon>
        <taxon>Clostridiaceae incertae sedis</taxon>
        <taxon>Candidatus Ventrousia</taxon>
    </lineage>
</organism>
<proteinExistence type="predicted"/>
<evidence type="ECO:0000313" key="2">
    <source>
        <dbReference type="Proteomes" id="UP000824073"/>
    </source>
</evidence>
<protein>
    <submittedName>
        <fullName evidence="1">Uncharacterized protein</fullName>
    </submittedName>
</protein>
<dbReference type="AlphaFoldDB" id="A0A9D1LKS0"/>
<name>A0A9D1LKS0_9CLOT</name>
<dbReference type="Proteomes" id="UP000824073">
    <property type="component" value="Unassembled WGS sequence"/>
</dbReference>